<sequence length="217" mass="23464">MSRATPPPEDARKLTRDTRDTRDTHVAHVTRVTHIARKLTRRAAVPVLALVLVVTAVVTLGVVLLLGDDTEEIAAQRARLEARAAGSPSAPVLYDEELERGDCFDHPALSHGVTRVERRSCERAHDGEVIAEEKLRGSFKTAAKLREKALALCGADAARRMKSIPQDGRGYHYYAIYPSLRTHSEQGASTSSCALTLRSGREGPKLTAPLPGGSATP</sequence>
<protein>
    <recommendedName>
        <fullName evidence="5">Septum formation-related domain-containing protein</fullName>
    </recommendedName>
</protein>
<gene>
    <name evidence="3" type="ORF">KDA82_00435</name>
</gene>
<comment type="caution">
    <text evidence="3">The sequence shown here is derived from an EMBL/GenBank/DDBJ whole genome shotgun (WGS) entry which is preliminary data.</text>
</comment>
<name>A0A8T4IHV3_9ACTN</name>
<keyword evidence="2" id="KW-0472">Membrane</keyword>
<feature type="compositionally biased region" description="Basic and acidic residues" evidence="1">
    <location>
        <begin position="9"/>
        <end position="24"/>
    </location>
</feature>
<feature type="region of interest" description="Disordered" evidence="1">
    <location>
        <begin position="1"/>
        <end position="24"/>
    </location>
</feature>
<feature type="transmembrane region" description="Helical" evidence="2">
    <location>
        <begin position="47"/>
        <end position="67"/>
    </location>
</feature>
<evidence type="ECO:0000256" key="1">
    <source>
        <dbReference type="SAM" id="MobiDB-lite"/>
    </source>
</evidence>
<dbReference type="EMBL" id="JAGSMN010000005">
    <property type="protein sequence ID" value="MBR7671528.1"/>
    <property type="molecule type" value="Genomic_DNA"/>
</dbReference>
<evidence type="ECO:0000313" key="4">
    <source>
        <dbReference type="Proteomes" id="UP000675554"/>
    </source>
</evidence>
<evidence type="ECO:0000313" key="3">
    <source>
        <dbReference type="EMBL" id="MBR7671528.1"/>
    </source>
</evidence>
<evidence type="ECO:0008006" key="5">
    <source>
        <dbReference type="Google" id="ProtNLM"/>
    </source>
</evidence>
<reference evidence="3" key="1">
    <citation type="submission" date="2021-04" db="EMBL/GenBank/DDBJ databases">
        <title>Sequencing of actinobacteria type strains.</title>
        <authorList>
            <person name="Nguyen G.-S."/>
            <person name="Wentzel A."/>
        </authorList>
    </citation>
    <scope>NUCLEOTIDE SEQUENCE</scope>
    <source>
        <strain evidence="3">DSM 42095</strain>
    </source>
</reference>
<keyword evidence="2" id="KW-0812">Transmembrane</keyword>
<organism evidence="3 4">
    <name type="scientific">Streptomyces daliensis</name>
    <dbReference type="NCBI Taxonomy" id="299421"/>
    <lineage>
        <taxon>Bacteria</taxon>
        <taxon>Bacillati</taxon>
        <taxon>Actinomycetota</taxon>
        <taxon>Actinomycetes</taxon>
        <taxon>Kitasatosporales</taxon>
        <taxon>Streptomycetaceae</taxon>
        <taxon>Streptomyces</taxon>
    </lineage>
</organism>
<keyword evidence="2" id="KW-1133">Transmembrane helix</keyword>
<evidence type="ECO:0000256" key="2">
    <source>
        <dbReference type="SAM" id="Phobius"/>
    </source>
</evidence>
<accession>A0A8T4IHV3</accession>
<keyword evidence="4" id="KW-1185">Reference proteome</keyword>
<dbReference type="Proteomes" id="UP000675554">
    <property type="component" value="Unassembled WGS sequence"/>
</dbReference>
<proteinExistence type="predicted"/>
<feature type="region of interest" description="Disordered" evidence="1">
    <location>
        <begin position="197"/>
        <end position="217"/>
    </location>
</feature>
<dbReference type="AlphaFoldDB" id="A0A8T4IHV3"/>